<dbReference type="EMBL" id="CP002102">
    <property type="protein sequence ID" value="ADL02348.1"/>
    <property type="molecule type" value="Genomic_DNA"/>
</dbReference>
<evidence type="ECO:0000256" key="10">
    <source>
        <dbReference type="ARBA" id="ARBA00022956"/>
    </source>
</evidence>
<evidence type="ECO:0000313" key="19">
    <source>
        <dbReference type="Proteomes" id="UP000002696"/>
    </source>
</evidence>
<comment type="similarity">
    <text evidence="3">Belongs to the antenna complex beta subunit family.</text>
</comment>
<feature type="domain" description="Antenna complex alpha/beta subunit" evidence="17">
    <location>
        <begin position="19"/>
        <end position="51"/>
    </location>
</feature>
<dbReference type="Pfam" id="PF00556">
    <property type="entry name" value="LHC"/>
    <property type="match status" value="1"/>
</dbReference>
<evidence type="ECO:0000256" key="13">
    <source>
        <dbReference type="ARBA" id="ARBA00023136"/>
    </source>
</evidence>
<evidence type="ECO:0000313" key="18">
    <source>
        <dbReference type="EMBL" id="ADL02348.1"/>
    </source>
</evidence>
<keyword evidence="10" id="KW-0076">Bacteriochlorophyll</keyword>
<dbReference type="InterPro" id="IPR035889">
    <property type="entry name" value="Light-harvesting_complex"/>
</dbReference>
<feature type="binding site" description="axial binding residue" evidence="15">
    <location>
        <position position="41"/>
    </location>
    <ligand>
        <name>a bacteriochlorophyll</name>
        <dbReference type="ChEBI" id="CHEBI:38201"/>
    </ligand>
    <ligandPart>
        <name>Mg</name>
        <dbReference type="ChEBI" id="CHEBI:25107"/>
    </ligandPart>
</feature>
<organism evidence="18 19">
    <name type="scientific">Brevundimonas subvibrioides (strain ATCC 15264 / DSM 4735 / LMG 14903 / NBRC 16000 / CB 81)</name>
    <name type="common">Caulobacter subvibrioides</name>
    <dbReference type="NCBI Taxonomy" id="633149"/>
    <lineage>
        <taxon>Bacteria</taxon>
        <taxon>Pseudomonadati</taxon>
        <taxon>Pseudomonadota</taxon>
        <taxon>Alphaproteobacteria</taxon>
        <taxon>Caulobacterales</taxon>
        <taxon>Caulobacteraceae</taxon>
        <taxon>Brevundimonas</taxon>
    </lineage>
</organism>
<keyword evidence="19" id="KW-1185">Reference proteome</keyword>
<keyword evidence="12" id="KW-0157">Chromophore</keyword>
<keyword evidence="11 16" id="KW-1133">Transmembrane helix</keyword>
<evidence type="ECO:0000256" key="6">
    <source>
        <dbReference type="ARBA" id="ARBA00022549"/>
    </source>
</evidence>
<evidence type="ECO:0000256" key="11">
    <source>
        <dbReference type="ARBA" id="ARBA00022989"/>
    </source>
</evidence>
<evidence type="ECO:0000256" key="2">
    <source>
        <dbReference type="ARBA" id="ARBA00004249"/>
    </source>
</evidence>
<dbReference type="Gene3D" id="1.20.5.250">
    <property type="match status" value="1"/>
</dbReference>
<keyword evidence="4" id="KW-1003">Cell membrane</keyword>
<keyword evidence="8 15" id="KW-0479">Metal-binding</keyword>
<keyword evidence="7 16" id="KW-0812">Transmembrane</keyword>
<dbReference type="BioCyc" id="BSUB633149:G1GM8-3061-MONOMER"/>
<dbReference type="NCBIfam" id="NF040862">
    <property type="entry name" value="pufB_517_ASD"/>
    <property type="match status" value="1"/>
</dbReference>
<comment type="function">
    <text evidence="1">Antenna complexes are light-harvesting systems, which transfer the excitation energy to the reaction centers.</text>
</comment>
<keyword evidence="9 15" id="KW-0460">Magnesium</keyword>
<accession>D9QP85</accession>
<dbReference type="InterPro" id="IPR000066">
    <property type="entry name" value="Antenna_a/b"/>
</dbReference>
<evidence type="ECO:0000259" key="17">
    <source>
        <dbReference type="Pfam" id="PF00556"/>
    </source>
</evidence>
<dbReference type="InterPro" id="IPR002362">
    <property type="entry name" value="LHB-1/5"/>
</dbReference>
<dbReference type="eggNOG" id="ENOG50333MC">
    <property type="taxonomic scope" value="Bacteria"/>
</dbReference>
<evidence type="ECO:0000256" key="15">
    <source>
        <dbReference type="PIRSR" id="PIRSR002900-1"/>
    </source>
</evidence>
<dbReference type="PIRSF" id="PIRSF002900">
    <property type="entry name" value="Antenna_beta"/>
    <property type="match status" value="1"/>
</dbReference>
<dbReference type="STRING" id="633149.Bresu_3042"/>
<dbReference type="InterPro" id="IPR023624">
    <property type="entry name" value="Antenna_beta_dom_sf"/>
</dbReference>
<evidence type="ECO:0000256" key="8">
    <source>
        <dbReference type="ARBA" id="ARBA00022723"/>
    </source>
</evidence>
<dbReference type="OrthoDB" id="7391998at2"/>
<dbReference type="GO" id="GO:0019684">
    <property type="term" value="P:photosynthesis, light reaction"/>
    <property type="evidence" value="ECO:0007669"/>
    <property type="project" value="InterPro"/>
</dbReference>
<dbReference type="GO" id="GO:0042314">
    <property type="term" value="F:bacteriochlorophyll binding"/>
    <property type="evidence" value="ECO:0007669"/>
    <property type="project" value="UniProtKB-KW"/>
</dbReference>
<protein>
    <submittedName>
        <fullName evidence="18">Antenna complex alpha/beta subunit</fullName>
    </submittedName>
</protein>
<keyword evidence="13 16" id="KW-0472">Membrane</keyword>
<feature type="binding site" description="axial binding residue" evidence="15">
    <location>
        <position position="23"/>
    </location>
    <ligand>
        <name>a bacteriochlorophyll</name>
        <dbReference type="ChEBI" id="CHEBI:38201"/>
    </ligand>
    <ligandPart>
        <name>Mg</name>
        <dbReference type="ChEBI" id="CHEBI:25107"/>
    </ligandPart>
</feature>
<gene>
    <name evidence="18" type="ordered locus">Bresu_3042</name>
</gene>
<dbReference type="GO" id="GO:0005886">
    <property type="term" value="C:plasma membrane"/>
    <property type="evidence" value="ECO:0007669"/>
    <property type="project" value="UniProtKB-SubCell"/>
</dbReference>
<dbReference type="AlphaFoldDB" id="D9QP85"/>
<evidence type="ECO:0000256" key="1">
    <source>
        <dbReference type="ARBA" id="ARBA00002455"/>
    </source>
</evidence>
<dbReference type="InParanoid" id="D9QP85"/>
<dbReference type="GO" id="GO:0046872">
    <property type="term" value="F:metal ion binding"/>
    <property type="evidence" value="ECO:0007669"/>
    <property type="project" value="UniProtKB-KW"/>
</dbReference>
<proteinExistence type="inferred from homology"/>
<evidence type="ECO:0000256" key="5">
    <source>
        <dbReference type="ARBA" id="ARBA00022494"/>
    </source>
</evidence>
<evidence type="ECO:0000256" key="7">
    <source>
        <dbReference type="ARBA" id="ARBA00022692"/>
    </source>
</evidence>
<evidence type="ECO:0000256" key="16">
    <source>
        <dbReference type="SAM" id="Phobius"/>
    </source>
</evidence>
<sequence>MSHLPETSGSLTGLTPEAAKEFHGLFLTSFIGFTTIAVIAHVLVWFWRPWLGA</sequence>
<evidence type="ECO:0000256" key="9">
    <source>
        <dbReference type="ARBA" id="ARBA00022842"/>
    </source>
</evidence>
<comment type="subcellular location">
    <subcellularLocation>
        <location evidence="2">Cell inner membrane</location>
        <topology evidence="2">Single-pass type II membrane protein</topology>
    </subcellularLocation>
</comment>
<name>D9QP85_BRESC</name>
<evidence type="ECO:0000256" key="4">
    <source>
        <dbReference type="ARBA" id="ARBA00022475"/>
    </source>
</evidence>
<evidence type="ECO:0000256" key="14">
    <source>
        <dbReference type="ARBA" id="ARBA00023243"/>
    </source>
</evidence>
<keyword evidence="6" id="KW-0042">Antenna complex</keyword>
<keyword evidence="14" id="KW-0437">Light-harvesting polypeptide</keyword>
<reference evidence="19" key="1">
    <citation type="journal article" date="2011" name="J. Bacteriol.">
        <title>Genome sequences of eight morphologically diverse alphaproteobacteria.</title>
        <authorList>
            <consortium name="US DOE Joint Genome Institute"/>
            <person name="Brown P.J."/>
            <person name="Kysela D.T."/>
            <person name="Buechlein A."/>
            <person name="Hemmerich C."/>
            <person name="Brun Y.V."/>
        </authorList>
    </citation>
    <scope>NUCLEOTIDE SEQUENCE [LARGE SCALE GENOMIC DNA]</scope>
    <source>
        <strain evidence="19">ATCC 15264 / DSM 4735 / LMG 14903 / NBRC 16000 / CB 81</strain>
    </source>
</reference>
<evidence type="ECO:0000256" key="12">
    <source>
        <dbReference type="ARBA" id="ARBA00022991"/>
    </source>
</evidence>
<dbReference type="SUPFAM" id="SSF56918">
    <property type="entry name" value="Light-harvesting complex subunits"/>
    <property type="match status" value="1"/>
</dbReference>
<dbReference type="KEGG" id="bsb:Bresu_3042"/>
<dbReference type="HOGENOM" id="CLU_199082_2_0_5"/>
<dbReference type="GO" id="GO:0030077">
    <property type="term" value="C:plasma membrane light-harvesting complex"/>
    <property type="evidence" value="ECO:0007669"/>
    <property type="project" value="InterPro"/>
</dbReference>
<evidence type="ECO:0000256" key="3">
    <source>
        <dbReference type="ARBA" id="ARBA00011052"/>
    </source>
</evidence>
<dbReference type="PRINTS" id="PR00674">
    <property type="entry name" value="LIGHTHARVSTB"/>
</dbReference>
<dbReference type="RefSeq" id="WP_013270448.1">
    <property type="nucleotide sequence ID" value="NC_014375.1"/>
</dbReference>
<feature type="transmembrane region" description="Helical" evidence="16">
    <location>
        <begin position="25"/>
        <end position="47"/>
    </location>
</feature>
<dbReference type="Proteomes" id="UP000002696">
    <property type="component" value="Chromosome"/>
</dbReference>
<keyword evidence="5" id="KW-0148">Chlorophyll</keyword>